<name>A0A139LL06_9BACE</name>
<dbReference type="EMBL" id="LTDF01000070">
    <property type="protein sequence ID" value="KXT52137.1"/>
    <property type="molecule type" value="Genomic_DNA"/>
</dbReference>
<dbReference type="Proteomes" id="UP000070319">
    <property type="component" value="Unassembled WGS sequence"/>
</dbReference>
<dbReference type="PATRIC" id="fig|329854.7.peg.1747"/>
<reference evidence="1 2" key="1">
    <citation type="submission" date="2016-02" db="EMBL/GenBank/DDBJ databases">
        <authorList>
            <person name="Wen L."/>
            <person name="He K."/>
            <person name="Yang H."/>
        </authorList>
    </citation>
    <scope>NUCLEOTIDE SEQUENCE [LARGE SCALE GENOMIC DNA]</scope>
    <source>
        <strain evidence="1 2">KLE1704</strain>
    </source>
</reference>
<sequence>MNGLYRFCLCKDRNYLFDKHGFPPYLCTKNEERLHLSIIKQACFCLRFALSLQQKKEKQYKLLKP</sequence>
<evidence type="ECO:0000313" key="2">
    <source>
        <dbReference type="Proteomes" id="UP000070319"/>
    </source>
</evidence>
<evidence type="ECO:0000313" key="1">
    <source>
        <dbReference type="EMBL" id="KXT52137.1"/>
    </source>
</evidence>
<organism evidence="1">
    <name type="scientific">Bacteroides intestinalis</name>
    <dbReference type="NCBI Taxonomy" id="329854"/>
    <lineage>
        <taxon>Bacteria</taxon>
        <taxon>Pseudomonadati</taxon>
        <taxon>Bacteroidota</taxon>
        <taxon>Bacteroidia</taxon>
        <taxon>Bacteroidales</taxon>
        <taxon>Bacteroidaceae</taxon>
        <taxon>Bacteroides</taxon>
    </lineage>
</organism>
<gene>
    <name evidence="1" type="ORF">HMPREF2531_01717</name>
</gene>
<comment type="caution">
    <text evidence="1">The sequence shown here is derived from an EMBL/GenBank/DDBJ whole genome shotgun (WGS) entry which is preliminary data.</text>
</comment>
<accession>A0A139LL06</accession>
<dbReference type="AlphaFoldDB" id="A0A139LL06"/>
<proteinExistence type="predicted"/>
<protein>
    <submittedName>
        <fullName evidence="1">Uncharacterized protein</fullName>
    </submittedName>
</protein>